<proteinExistence type="predicted"/>
<dbReference type="Proteomes" id="UP000294200">
    <property type="component" value="Unassembled WGS sequence"/>
</dbReference>
<protein>
    <submittedName>
        <fullName evidence="2">Uncharacterized protein</fullName>
    </submittedName>
</protein>
<evidence type="ECO:0000313" key="2">
    <source>
        <dbReference type="EMBL" id="TCG03738.1"/>
    </source>
</evidence>
<organism evidence="2 3">
    <name type="scientific">Paraburkholderia steynii</name>
    <dbReference type="NCBI Taxonomy" id="1245441"/>
    <lineage>
        <taxon>Bacteria</taxon>
        <taxon>Pseudomonadati</taxon>
        <taxon>Pseudomonadota</taxon>
        <taxon>Betaproteobacteria</taxon>
        <taxon>Burkholderiales</taxon>
        <taxon>Burkholderiaceae</taxon>
        <taxon>Paraburkholderia</taxon>
    </lineage>
</organism>
<accession>A0A4V2NG62</accession>
<reference evidence="2 3" key="1">
    <citation type="submission" date="2017-02" db="EMBL/GenBank/DDBJ databases">
        <title>Paraburkholderia sophoroidis sp. nov. and Paraburkholderia steynii sp. nov. rhizobial symbionts of the fynbos legume Hypocalyptus sophoroides.</title>
        <authorList>
            <person name="Steenkamp E.T."/>
            <person name="Beukes C.W."/>
            <person name="Van Zyl E."/>
            <person name="Avontuur J."/>
            <person name="Chan W.Y."/>
            <person name="Hassen A."/>
            <person name="Palmer M."/>
            <person name="Mthombeni L."/>
            <person name="Phalane F."/>
            <person name="Sereme K."/>
            <person name="Venter S.N."/>
        </authorList>
    </citation>
    <scope>NUCLEOTIDE SEQUENCE [LARGE SCALE GENOMIC DNA]</scope>
    <source>
        <strain evidence="2 3">HC1.1ba</strain>
    </source>
</reference>
<evidence type="ECO:0000313" key="3">
    <source>
        <dbReference type="Proteomes" id="UP000294200"/>
    </source>
</evidence>
<dbReference type="AlphaFoldDB" id="A0A4V2NG62"/>
<name>A0A4V2NG62_9BURK</name>
<comment type="caution">
    <text evidence="2">The sequence shown here is derived from an EMBL/GenBank/DDBJ whole genome shotgun (WGS) entry which is preliminary data.</text>
</comment>
<keyword evidence="3" id="KW-1185">Reference proteome</keyword>
<sequence>MVAGFVGTVIGYVSANAQQVVGFLYGSIKGSEQKTDAMAAAFTQTFGATTATAAATQQPKKARHTGSVTRWNTRATRWGHAAQSHTNGTPERKQKASPVE</sequence>
<evidence type="ECO:0000256" key="1">
    <source>
        <dbReference type="SAM" id="MobiDB-lite"/>
    </source>
</evidence>
<feature type="compositionally biased region" description="Polar residues" evidence="1">
    <location>
        <begin position="66"/>
        <end position="75"/>
    </location>
</feature>
<gene>
    <name evidence="2" type="ORF">BZM27_46190</name>
</gene>
<feature type="region of interest" description="Disordered" evidence="1">
    <location>
        <begin position="53"/>
        <end position="100"/>
    </location>
</feature>
<dbReference type="EMBL" id="MWML01000347">
    <property type="protein sequence ID" value="TCG03738.1"/>
    <property type="molecule type" value="Genomic_DNA"/>
</dbReference>